<keyword evidence="7" id="KW-0677">Repeat</keyword>
<feature type="domain" description="PAS" evidence="17">
    <location>
        <begin position="181"/>
        <end position="251"/>
    </location>
</feature>
<dbReference type="InterPro" id="IPR035965">
    <property type="entry name" value="PAS-like_dom_sf"/>
</dbReference>
<dbReference type="AlphaFoldDB" id="A0A1M5UK14"/>
<dbReference type="EMBL" id="LT670818">
    <property type="protein sequence ID" value="SHH63297.1"/>
    <property type="molecule type" value="Genomic_DNA"/>
</dbReference>
<dbReference type="CDD" id="cd00130">
    <property type="entry name" value="PAS"/>
    <property type="match status" value="5"/>
</dbReference>
<dbReference type="PANTHER" id="PTHR43304">
    <property type="entry name" value="PHYTOCHROME-LIKE PROTEIN CPH1"/>
    <property type="match status" value="1"/>
</dbReference>
<keyword evidence="11 15" id="KW-1133">Transmembrane helix</keyword>
<keyword evidence="12" id="KW-0902">Two-component regulatory system</keyword>
<evidence type="ECO:0000256" key="13">
    <source>
        <dbReference type="ARBA" id="ARBA00023136"/>
    </source>
</evidence>
<evidence type="ECO:0000256" key="2">
    <source>
        <dbReference type="ARBA" id="ARBA00004141"/>
    </source>
</evidence>
<protein>
    <recommendedName>
        <fullName evidence="3">histidine kinase</fullName>
        <ecNumber evidence="3">2.7.13.3</ecNumber>
    </recommendedName>
</protein>
<dbReference type="Gene3D" id="3.30.565.10">
    <property type="entry name" value="Histidine kinase-like ATPase, C-terminal domain"/>
    <property type="match status" value="1"/>
</dbReference>
<evidence type="ECO:0000256" key="15">
    <source>
        <dbReference type="SAM" id="Phobius"/>
    </source>
</evidence>
<feature type="domain" description="PAC" evidence="18">
    <location>
        <begin position="386"/>
        <end position="438"/>
    </location>
</feature>
<dbReference type="SMART" id="SM00388">
    <property type="entry name" value="HisKA"/>
    <property type="match status" value="1"/>
</dbReference>
<feature type="domain" description="PAC" evidence="18">
    <location>
        <begin position="254"/>
        <end position="306"/>
    </location>
</feature>
<accession>A0A1M5UK14</accession>
<feature type="transmembrane region" description="Helical" evidence="15">
    <location>
        <begin position="70"/>
        <end position="103"/>
    </location>
</feature>
<evidence type="ECO:0000313" key="19">
    <source>
        <dbReference type="EMBL" id="SHH63297.1"/>
    </source>
</evidence>
<evidence type="ECO:0000256" key="9">
    <source>
        <dbReference type="ARBA" id="ARBA00022777"/>
    </source>
</evidence>
<keyword evidence="9" id="KW-0418">Kinase</keyword>
<evidence type="ECO:0000256" key="12">
    <source>
        <dbReference type="ARBA" id="ARBA00023012"/>
    </source>
</evidence>
<keyword evidence="5" id="KW-0808">Transferase</keyword>
<dbReference type="InterPro" id="IPR005467">
    <property type="entry name" value="His_kinase_dom"/>
</dbReference>
<dbReference type="PROSITE" id="PS50109">
    <property type="entry name" value="HIS_KIN"/>
    <property type="match status" value="1"/>
</dbReference>
<dbReference type="FunFam" id="3.30.565.10:FF:000042">
    <property type="entry name" value="Two-component sensor histidine kinase KdpD"/>
    <property type="match status" value="1"/>
</dbReference>
<evidence type="ECO:0000259" key="17">
    <source>
        <dbReference type="PROSITE" id="PS50112"/>
    </source>
</evidence>
<dbReference type="NCBIfam" id="TIGR00229">
    <property type="entry name" value="sensory_box"/>
    <property type="match status" value="4"/>
</dbReference>
<dbReference type="Pfam" id="PF02518">
    <property type="entry name" value="HATPase_c"/>
    <property type="match status" value="1"/>
</dbReference>
<feature type="domain" description="PAS" evidence="17">
    <location>
        <begin position="581"/>
        <end position="651"/>
    </location>
</feature>
<dbReference type="Gene3D" id="1.10.287.130">
    <property type="match status" value="1"/>
</dbReference>
<dbReference type="InterPro" id="IPR036890">
    <property type="entry name" value="HATPase_C_sf"/>
</dbReference>
<organism evidence="19 20">
    <name type="scientific">Bradyrhizobium erythrophlei</name>
    <dbReference type="NCBI Taxonomy" id="1437360"/>
    <lineage>
        <taxon>Bacteria</taxon>
        <taxon>Pseudomonadati</taxon>
        <taxon>Pseudomonadota</taxon>
        <taxon>Alphaproteobacteria</taxon>
        <taxon>Hyphomicrobiales</taxon>
        <taxon>Nitrobacteraceae</taxon>
        <taxon>Bradyrhizobium</taxon>
    </lineage>
</organism>
<dbReference type="FunFam" id="3.30.450.20:FF:000099">
    <property type="entry name" value="Sensory box sensor histidine kinase"/>
    <property type="match status" value="3"/>
</dbReference>
<dbReference type="PANTHER" id="PTHR43304:SF1">
    <property type="entry name" value="PAC DOMAIN-CONTAINING PROTEIN"/>
    <property type="match status" value="1"/>
</dbReference>
<keyword evidence="14" id="KW-0175">Coiled coil</keyword>
<sequence length="1072" mass="120848">MVRSLGVPSPKWLELPKTIGVQSHVDVRTLVAAGEAGGPGLRHRSPVVAGAVAIDLAFARLVGDDPSVSLFLCAIMFVAWASGTGPALLATALAILALGYFVLPPTYSFAPELKEIPRLAFFVIAALLVVALGAAQRRAAAALRVVRDEQQGTVRELQALNETLRAENTERKQAEERTRRAEQELQLTIDTILVLAARYRPDGFMDFRNQTWRTYTGLSQDNVEGHRWGGALHPDDLPMVERAWREHIATGEPFELEQRLRRADGEYRWHWVRRVPLRDEKGEVIKWYGVALDIDDRKRVEDALRQSEADLAKARHEFQLIIDTVPVLILRHRADGVIDYVNQVGRTYSGLLTTTWTRRTSIITHPDDVPRLEEAWDSALATGEPFETEQRLRRADGEYRWFATRRVPLRSDEGDVIAWYGATYDIEDRKRAENAWRGSEAQLAEARRELQLTIDSIPVMVSTFEPDGTRAFVNRTWQNYTGHSEREATGKGVDTSAYYHPDDVERFANAWRVAQENGEMLSVDVRTRRADGIYRWYTMRRAPQRDEKGNIVKWYSVGVDVEDQKVAENALRRSEAQLTKAEKDLRRTLDLIPTLAWRARADGYAEYLNKRWLDYTGLSQEQALGWEWQAAVHPDDRPALHYAWLRMLETGIPDEVEARMRRLDGVYRWFLFRAEPLRDEAGVVVAWYGTNTDIEDRKQAESALRRSEAYALEAQELSATGSFAWEIATGAYFWSDQAYQILGFDRSVKPRVSLVIERVHPEDRAILVRELERSRQGARNHDYELRLLMPDGKIKYLHVIALRVKYESGKEEIIGALMDVTEARKSQETLHAAQAALAHASRVATLGEISASIAHEVNQPLAAIVANGQACLRFLSRETPDLEDVRGAVEWIVKDGNRAGEVIRRVRGLLKKADTEKTPLDINELVNEVAVLLRRELAVQEVTPQLYLAPAVPPIIADRVQLQQVIMNLVMNGAEAMQVVTGRPHRLAIRTYQDETHRVVVAVEDSGPGIASEHADRLFDPFFSTKPGGLGMGLSICRSIVEAHGGRLWSSANAGVGATFQFALPPHQGSTA</sequence>
<evidence type="ECO:0000256" key="11">
    <source>
        <dbReference type="ARBA" id="ARBA00022989"/>
    </source>
</evidence>
<evidence type="ECO:0000256" key="10">
    <source>
        <dbReference type="ARBA" id="ARBA00022840"/>
    </source>
</evidence>
<comment type="catalytic activity">
    <reaction evidence="1">
        <text>ATP + protein L-histidine = ADP + protein N-phospho-L-histidine.</text>
        <dbReference type="EC" id="2.7.13.3"/>
    </reaction>
</comment>
<feature type="domain" description="PAS" evidence="17">
    <location>
        <begin position="314"/>
        <end position="383"/>
    </location>
</feature>
<dbReference type="EC" id="2.7.13.3" evidence="3"/>
<dbReference type="SUPFAM" id="SSF55785">
    <property type="entry name" value="PYP-like sensor domain (PAS domain)"/>
    <property type="match status" value="5"/>
</dbReference>
<dbReference type="InterPro" id="IPR000700">
    <property type="entry name" value="PAS-assoc_C"/>
</dbReference>
<evidence type="ECO:0000256" key="3">
    <source>
        <dbReference type="ARBA" id="ARBA00012438"/>
    </source>
</evidence>
<evidence type="ECO:0000256" key="5">
    <source>
        <dbReference type="ARBA" id="ARBA00022679"/>
    </source>
</evidence>
<feature type="coiled-coil region" evidence="14">
    <location>
        <begin position="147"/>
        <end position="191"/>
    </location>
</feature>
<dbReference type="InterPro" id="IPR013655">
    <property type="entry name" value="PAS_fold_3"/>
</dbReference>
<dbReference type="GO" id="GO:0016020">
    <property type="term" value="C:membrane"/>
    <property type="evidence" value="ECO:0007669"/>
    <property type="project" value="UniProtKB-SubCell"/>
</dbReference>
<dbReference type="SMART" id="SM00091">
    <property type="entry name" value="PAS"/>
    <property type="match status" value="5"/>
</dbReference>
<evidence type="ECO:0000256" key="1">
    <source>
        <dbReference type="ARBA" id="ARBA00000085"/>
    </source>
</evidence>
<dbReference type="FunFam" id="1.10.287.130:FF:000055">
    <property type="entry name" value="Two-component sensor histidine kinase"/>
    <property type="match status" value="1"/>
</dbReference>
<keyword evidence="10" id="KW-0067">ATP-binding</keyword>
<name>A0A1M5UK14_9BRAD</name>
<keyword evidence="8" id="KW-0547">Nucleotide-binding</keyword>
<feature type="domain" description="PAS" evidence="17">
    <location>
        <begin position="707"/>
        <end position="778"/>
    </location>
</feature>
<evidence type="ECO:0000256" key="6">
    <source>
        <dbReference type="ARBA" id="ARBA00022692"/>
    </source>
</evidence>
<dbReference type="Pfam" id="PF13493">
    <property type="entry name" value="DUF4118"/>
    <property type="match status" value="1"/>
</dbReference>
<evidence type="ECO:0000259" key="16">
    <source>
        <dbReference type="PROSITE" id="PS50109"/>
    </source>
</evidence>
<comment type="subcellular location">
    <subcellularLocation>
        <location evidence="2">Membrane</location>
        <topology evidence="2">Multi-pass membrane protein</topology>
    </subcellularLocation>
</comment>
<feature type="domain" description="Histidine kinase" evidence="16">
    <location>
        <begin position="852"/>
        <end position="1068"/>
    </location>
</feature>
<dbReference type="Pfam" id="PF08447">
    <property type="entry name" value="PAS_3"/>
    <property type="match status" value="5"/>
</dbReference>
<evidence type="ECO:0000256" key="14">
    <source>
        <dbReference type="SAM" id="Coils"/>
    </source>
</evidence>
<dbReference type="GO" id="GO:0005524">
    <property type="term" value="F:ATP binding"/>
    <property type="evidence" value="ECO:0007669"/>
    <property type="project" value="UniProtKB-KW"/>
</dbReference>
<dbReference type="SMART" id="SM00387">
    <property type="entry name" value="HATPase_c"/>
    <property type="match status" value="1"/>
</dbReference>
<dbReference type="PROSITE" id="PS50113">
    <property type="entry name" value="PAC"/>
    <property type="match status" value="5"/>
</dbReference>
<dbReference type="Gene3D" id="1.20.120.620">
    <property type="entry name" value="Backbone structure of the membrane domain of e. Coli histidine kinase receptor kdpd"/>
    <property type="match status" value="1"/>
</dbReference>
<dbReference type="SMART" id="SM00086">
    <property type="entry name" value="PAC"/>
    <property type="match status" value="5"/>
</dbReference>
<dbReference type="SUPFAM" id="SSF55874">
    <property type="entry name" value="ATPase domain of HSP90 chaperone/DNA topoisomerase II/histidine kinase"/>
    <property type="match status" value="1"/>
</dbReference>
<dbReference type="PRINTS" id="PR00344">
    <property type="entry name" value="BCTRLSENSOR"/>
</dbReference>
<evidence type="ECO:0000313" key="20">
    <source>
        <dbReference type="Proteomes" id="UP000190675"/>
    </source>
</evidence>
<proteinExistence type="predicted"/>
<gene>
    <name evidence="19" type="ORF">SAMN05444169_8473</name>
</gene>
<dbReference type="InterPro" id="IPR036097">
    <property type="entry name" value="HisK_dim/P_sf"/>
</dbReference>
<dbReference type="CDD" id="cd00082">
    <property type="entry name" value="HisKA"/>
    <property type="match status" value="1"/>
</dbReference>
<dbReference type="InterPro" id="IPR003594">
    <property type="entry name" value="HATPase_dom"/>
</dbReference>
<evidence type="ECO:0000259" key="18">
    <source>
        <dbReference type="PROSITE" id="PS50113"/>
    </source>
</evidence>
<dbReference type="GO" id="GO:0000155">
    <property type="term" value="F:phosphorelay sensor kinase activity"/>
    <property type="evidence" value="ECO:0007669"/>
    <property type="project" value="InterPro"/>
</dbReference>
<dbReference type="Proteomes" id="UP000190675">
    <property type="component" value="Chromosome I"/>
</dbReference>
<evidence type="ECO:0000256" key="8">
    <source>
        <dbReference type="ARBA" id="ARBA00022741"/>
    </source>
</evidence>
<dbReference type="InterPro" id="IPR038318">
    <property type="entry name" value="KdpD_sf"/>
</dbReference>
<dbReference type="PROSITE" id="PS50112">
    <property type="entry name" value="PAS"/>
    <property type="match status" value="5"/>
</dbReference>
<evidence type="ECO:0000256" key="7">
    <source>
        <dbReference type="ARBA" id="ARBA00022737"/>
    </source>
</evidence>
<feature type="domain" description="PAC" evidence="18">
    <location>
        <begin position="521"/>
        <end position="573"/>
    </location>
</feature>
<dbReference type="InterPro" id="IPR025201">
    <property type="entry name" value="KdpD_TM"/>
</dbReference>
<dbReference type="InterPro" id="IPR000014">
    <property type="entry name" value="PAS"/>
</dbReference>
<dbReference type="SUPFAM" id="SSF47384">
    <property type="entry name" value="Homodimeric domain of signal transducing histidine kinase"/>
    <property type="match status" value="1"/>
</dbReference>
<dbReference type="Gene3D" id="3.30.450.20">
    <property type="entry name" value="PAS domain"/>
    <property type="match status" value="5"/>
</dbReference>
<feature type="domain" description="PAS" evidence="17">
    <location>
        <begin position="446"/>
        <end position="518"/>
    </location>
</feature>
<feature type="domain" description="PAC" evidence="18">
    <location>
        <begin position="781"/>
        <end position="832"/>
    </location>
</feature>
<keyword evidence="6 15" id="KW-0812">Transmembrane</keyword>
<feature type="transmembrane region" description="Helical" evidence="15">
    <location>
        <begin position="115"/>
        <end position="135"/>
    </location>
</feature>
<dbReference type="InterPro" id="IPR001610">
    <property type="entry name" value="PAC"/>
</dbReference>
<dbReference type="GO" id="GO:0042802">
    <property type="term" value="F:identical protein binding"/>
    <property type="evidence" value="ECO:0007669"/>
    <property type="project" value="UniProtKB-ARBA"/>
</dbReference>
<dbReference type="InterPro" id="IPR004358">
    <property type="entry name" value="Sig_transdc_His_kin-like_C"/>
</dbReference>
<keyword evidence="4" id="KW-0597">Phosphoprotein</keyword>
<reference evidence="19 20" key="1">
    <citation type="submission" date="2016-11" db="EMBL/GenBank/DDBJ databases">
        <authorList>
            <person name="Jaros S."/>
            <person name="Januszkiewicz K."/>
            <person name="Wedrychowicz H."/>
        </authorList>
    </citation>
    <scope>NUCLEOTIDE SEQUENCE [LARGE SCALE GENOMIC DNA]</scope>
    <source>
        <strain evidence="19 20">GAS242</strain>
    </source>
</reference>
<keyword evidence="13 15" id="KW-0472">Membrane</keyword>
<feature type="domain" description="PAC" evidence="18">
    <location>
        <begin position="654"/>
        <end position="706"/>
    </location>
</feature>
<evidence type="ECO:0000256" key="4">
    <source>
        <dbReference type="ARBA" id="ARBA00022553"/>
    </source>
</evidence>
<feature type="coiled-coil region" evidence="14">
    <location>
        <begin position="564"/>
        <end position="591"/>
    </location>
</feature>
<dbReference type="InterPro" id="IPR052162">
    <property type="entry name" value="Sensor_kinase/Photoreceptor"/>
</dbReference>
<dbReference type="InterPro" id="IPR003661">
    <property type="entry name" value="HisK_dim/P_dom"/>
</dbReference>